<feature type="region of interest" description="Disordered" evidence="3">
    <location>
        <begin position="576"/>
        <end position="600"/>
    </location>
</feature>
<sequence>MKLPKIACVATLILVAGTACAGGRAPKTTIKLVALNDFHGQLESPGSLDGKPVGGVDWVAGYLSRLKSENRYATVVSAGDLIGATPLVSALFHDEPTIETMNMAGLEINAVGNHEFDEGRDELKRMQTGGCHPTDPNSCQGAAVGAPTRRDGTFAGARFKFLAANVVDTGSGKTLFPPYVIKNYGGVRVAFIGMTLKETPTIVTPSGVAGLEFRDEAATVNALIPKLRKKRIEAIVVLIHQGGTQPVAQNATTMNQCVGNLDGTPIKPIVNQLDDAVDLVISGHTHQAYNCMIANRAGREIPVTSANSIGRILTDIDLTIDRKTRDVTAVRATNIRVDRSDTTVVPDAGIKAVVDGYKALAQPIANRVIGAVTADITRAGNAAGESPLGDVIADAQLKATDAPGFGEAVAAFMNPGGIRADLTYESSEAGEGAGNVTYGEGFTVQPFGNSLVTMTLTGAQIEILLEQQFTGCGADNAPAAFNYPDGDAGQAFDRILQVSRGFTYQWSAGGPACDKVDPADIRLNGAPIDPAASYRITVNSFLADGGDKFHVLKLGTDRLGGAQDLDALEAWFADPEADSDPATPGVQIAPGSQDRILRLP</sequence>
<feature type="signal peptide" evidence="2">
    <location>
        <begin position="1"/>
        <end position="21"/>
    </location>
</feature>
<protein>
    <submittedName>
        <fullName evidence="6">5'-nucleotidase</fullName>
    </submittedName>
</protein>
<dbReference type="InterPro" id="IPR004843">
    <property type="entry name" value="Calcineurin-like_PHP"/>
</dbReference>
<dbReference type="GO" id="GO:0008253">
    <property type="term" value="F:5'-nucleotidase activity"/>
    <property type="evidence" value="ECO:0007669"/>
    <property type="project" value="TreeGrafter"/>
</dbReference>
<feature type="chain" id="PRO_5011810170" evidence="2">
    <location>
        <begin position="22"/>
        <end position="600"/>
    </location>
</feature>
<evidence type="ECO:0000256" key="3">
    <source>
        <dbReference type="SAM" id="MobiDB-lite"/>
    </source>
</evidence>
<dbReference type="PANTHER" id="PTHR11575:SF24">
    <property type="entry name" value="5'-NUCLEOTIDASE"/>
    <property type="match status" value="1"/>
</dbReference>
<dbReference type="Proteomes" id="UP000266313">
    <property type="component" value="Chromosome"/>
</dbReference>
<name>A0A250KWJ3_9GAMM</name>
<dbReference type="KEGG" id="mmai:sS8_3964"/>
<dbReference type="PANTHER" id="PTHR11575">
    <property type="entry name" value="5'-NUCLEOTIDASE-RELATED"/>
    <property type="match status" value="1"/>
</dbReference>
<dbReference type="GO" id="GO:0009166">
    <property type="term" value="P:nucleotide catabolic process"/>
    <property type="evidence" value="ECO:0007669"/>
    <property type="project" value="InterPro"/>
</dbReference>
<comment type="similarity">
    <text evidence="2">Belongs to the 5'-nucleotidase family.</text>
</comment>
<dbReference type="Gene3D" id="3.90.780.10">
    <property type="entry name" value="5'-Nucleotidase, C-terminal domain"/>
    <property type="match status" value="1"/>
</dbReference>
<dbReference type="SUPFAM" id="SSF56300">
    <property type="entry name" value="Metallo-dependent phosphatases"/>
    <property type="match status" value="1"/>
</dbReference>
<dbReference type="EMBL" id="AP017928">
    <property type="protein sequence ID" value="BBA35896.1"/>
    <property type="molecule type" value="Genomic_DNA"/>
</dbReference>
<evidence type="ECO:0000259" key="5">
    <source>
        <dbReference type="Pfam" id="PF02872"/>
    </source>
</evidence>
<dbReference type="Gene3D" id="3.60.21.10">
    <property type="match status" value="1"/>
</dbReference>
<dbReference type="RefSeq" id="WP_119631167.1">
    <property type="nucleotide sequence ID" value="NZ_AP017928.1"/>
</dbReference>
<dbReference type="GO" id="GO:0000166">
    <property type="term" value="F:nucleotide binding"/>
    <property type="evidence" value="ECO:0007669"/>
    <property type="project" value="UniProtKB-KW"/>
</dbReference>
<keyword evidence="2" id="KW-0547">Nucleotide-binding</keyword>
<dbReference type="SUPFAM" id="SSF55816">
    <property type="entry name" value="5'-nucleotidase (syn. UDP-sugar hydrolase), C-terminal domain"/>
    <property type="match status" value="1"/>
</dbReference>
<gene>
    <name evidence="6" type="ORF">sS8_3964</name>
</gene>
<feature type="domain" description="Calcineurin-like phosphoesterase" evidence="4">
    <location>
        <begin position="31"/>
        <end position="287"/>
    </location>
</feature>
<evidence type="ECO:0000259" key="4">
    <source>
        <dbReference type="Pfam" id="PF00149"/>
    </source>
</evidence>
<proteinExistence type="inferred from homology"/>
<evidence type="ECO:0000313" key="7">
    <source>
        <dbReference type="Proteomes" id="UP000266313"/>
    </source>
</evidence>
<accession>A0A250KWJ3</accession>
<dbReference type="GO" id="GO:0008768">
    <property type="term" value="F:UDP-sugar diphosphatase activity"/>
    <property type="evidence" value="ECO:0007669"/>
    <property type="project" value="TreeGrafter"/>
</dbReference>
<dbReference type="Pfam" id="PF02872">
    <property type="entry name" value="5_nucleotid_C"/>
    <property type="match status" value="1"/>
</dbReference>
<evidence type="ECO:0000256" key="2">
    <source>
        <dbReference type="RuleBase" id="RU362119"/>
    </source>
</evidence>
<dbReference type="AlphaFoldDB" id="A0A250KWJ3"/>
<evidence type="ECO:0000256" key="1">
    <source>
        <dbReference type="ARBA" id="ARBA00022729"/>
    </source>
</evidence>
<keyword evidence="7" id="KW-1185">Reference proteome</keyword>
<dbReference type="InterPro" id="IPR008334">
    <property type="entry name" value="5'-Nucleotdase_C"/>
</dbReference>
<reference evidence="6 7" key="1">
    <citation type="submission" date="2016-12" db="EMBL/GenBank/DDBJ databases">
        <title>Genome sequencing of Methylocaldum marinum.</title>
        <authorList>
            <person name="Takeuchi M."/>
            <person name="Kamagata Y."/>
            <person name="Hiraoka S."/>
            <person name="Oshima K."/>
            <person name="Hattori M."/>
            <person name="Iwasaki W."/>
        </authorList>
    </citation>
    <scope>NUCLEOTIDE SEQUENCE [LARGE SCALE GENOMIC DNA]</scope>
    <source>
        <strain evidence="6 7">S8</strain>
    </source>
</reference>
<dbReference type="OrthoDB" id="9803927at2"/>
<dbReference type="InterPro" id="IPR029052">
    <property type="entry name" value="Metallo-depent_PP-like"/>
</dbReference>
<dbReference type="InterPro" id="IPR036907">
    <property type="entry name" value="5'-Nucleotdase_C_sf"/>
</dbReference>
<keyword evidence="1 2" id="KW-0732">Signal</keyword>
<evidence type="ECO:0000313" key="6">
    <source>
        <dbReference type="EMBL" id="BBA35896.1"/>
    </source>
</evidence>
<dbReference type="Pfam" id="PF00149">
    <property type="entry name" value="Metallophos"/>
    <property type="match status" value="1"/>
</dbReference>
<organism evidence="6 7">
    <name type="scientific">Methylocaldum marinum</name>
    <dbReference type="NCBI Taxonomy" id="1432792"/>
    <lineage>
        <taxon>Bacteria</taxon>
        <taxon>Pseudomonadati</taxon>
        <taxon>Pseudomonadota</taxon>
        <taxon>Gammaproteobacteria</taxon>
        <taxon>Methylococcales</taxon>
        <taxon>Methylococcaceae</taxon>
        <taxon>Methylocaldum</taxon>
    </lineage>
</organism>
<dbReference type="PROSITE" id="PS51257">
    <property type="entry name" value="PROKAR_LIPOPROTEIN"/>
    <property type="match status" value="1"/>
</dbReference>
<dbReference type="InterPro" id="IPR006179">
    <property type="entry name" value="5_nucleotidase/apyrase"/>
</dbReference>
<feature type="domain" description="5'-Nucleotidase C-terminal" evidence="5">
    <location>
        <begin position="368"/>
        <end position="553"/>
    </location>
</feature>
<dbReference type="PRINTS" id="PR01607">
    <property type="entry name" value="APYRASEFAMLY"/>
</dbReference>
<dbReference type="GO" id="GO:0030288">
    <property type="term" value="C:outer membrane-bounded periplasmic space"/>
    <property type="evidence" value="ECO:0007669"/>
    <property type="project" value="TreeGrafter"/>
</dbReference>
<keyword evidence="2" id="KW-0378">Hydrolase</keyword>